<feature type="domain" description="ThiC-associated" evidence="14">
    <location>
        <begin position="27"/>
        <end position="108"/>
    </location>
</feature>
<feature type="binding site" evidence="13">
    <location>
        <begin position="394"/>
        <end position="397"/>
    </location>
    <ligand>
        <name>substrate</name>
    </ligand>
</feature>
<feature type="binding site" evidence="13">
    <location>
        <position position="584"/>
    </location>
    <ligand>
        <name>[4Fe-4S] cluster</name>
        <dbReference type="ChEBI" id="CHEBI:49883"/>
        <note>4Fe-4S-S-AdoMet</note>
    </ligand>
</feature>
<evidence type="ECO:0000256" key="2">
    <source>
        <dbReference type="ARBA" id="ARBA00004948"/>
    </source>
</evidence>
<dbReference type="GO" id="GO:0009229">
    <property type="term" value="P:thiamine diphosphate biosynthetic process"/>
    <property type="evidence" value="ECO:0007669"/>
    <property type="project" value="UniProtKB-UniRule"/>
</dbReference>
<evidence type="ECO:0000256" key="8">
    <source>
        <dbReference type="ARBA" id="ARBA00023004"/>
    </source>
</evidence>
<dbReference type="GO" id="GO:0070284">
    <property type="term" value="F:phosphomethylpyrimidine synthase activity"/>
    <property type="evidence" value="ECO:0007669"/>
    <property type="project" value="UniProtKB-EC"/>
</dbReference>
<feature type="binding site" evidence="13">
    <location>
        <position position="333"/>
    </location>
    <ligand>
        <name>substrate</name>
    </ligand>
</feature>
<comment type="function">
    <text evidence="1 13">Catalyzes the synthesis of the hydroxymethylpyrimidine phosphate (HMP-P) moiety of thiamine from aminoimidazole ribotide (AIR) in a radical S-adenosyl-L-methionine (SAM)-dependent reaction.</text>
</comment>
<feature type="binding site" evidence="13">
    <location>
        <position position="239"/>
    </location>
    <ligand>
        <name>substrate</name>
    </ligand>
</feature>
<evidence type="ECO:0000256" key="6">
    <source>
        <dbReference type="ARBA" id="ARBA00022833"/>
    </source>
</evidence>
<comment type="cofactor">
    <cofactor evidence="13">
        <name>[4Fe-4S] cluster</name>
        <dbReference type="ChEBI" id="CHEBI:49883"/>
    </cofactor>
    <text evidence="13">Binds 1 [4Fe-4S] cluster per subunit. The cluster is coordinated with 3 cysteines and an exchangeable S-adenosyl-L-methionine.</text>
</comment>
<evidence type="ECO:0000256" key="11">
    <source>
        <dbReference type="ARBA" id="ARBA00050218"/>
    </source>
</evidence>
<feature type="binding site" evidence="13">
    <location>
        <position position="268"/>
    </location>
    <ligand>
        <name>substrate</name>
    </ligand>
</feature>
<feature type="binding site" evidence="13">
    <location>
        <position position="581"/>
    </location>
    <ligand>
        <name>[4Fe-4S] cluster</name>
        <dbReference type="ChEBI" id="CHEBI:49883"/>
        <note>4Fe-4S-S-AdoMet</note>
    </ligand>
</feature>
<dbReference type="NCBIfam" id="NF006763">
    <property type="entry name" value="PRK09284.1"/>
    <property type="match status" value="1"/>
</dbReference>
<dbReference type="PANTHER" id="PTHR30557:SF1">
    <property type="entry name" value="PHOSPHOMETHYLPYRIMIDINE SYNTHASE, CHLOROPLASTIC"/>
    <property type="match status" value="1"/>
</dbReference>
<evidence type="ECO:0000313" key="15">
    <source>
        <dbReference type="EMBL" id="EBO4494110.1"/>
    </source>
</evidence>
<comment type="similarity">
    <text evidence="12 13">Belongs to the ThiC family.</text>
</comment>
<feature type="binding site" evidence="13">
    <location>
        <position position="433"/>
    </location>
    <ligand>
        <name>substrate</name>
    </ligand>
</feature>
<dbReference type="SFLD" id="SFLDS00113">
    <property type="entry name" value="Radical_SAM_Phosphomethylpyrim"/>
    <property type="match status" value="1"/>
</dbReference>
<comment type="subunit">
    <text evidence="13">Homodimer.</text>
</comment>
<comment type="catalytic activity">
    <reaction evidence="11 13">
        <text>5-amino-1-(5-phospho-beta-D-ribosyl)imidazole + S-adenosyl-L-methionine = 4-amino-2-methyl-5-(phosphooxymethyl)pyrimidine + CO + 5'-deoxyadenosine + formate + L-methionine + 3 H(+)</text>
        <dbReference type="Rhea" id="RHEA:24840"/>
        <dbReference type="ChEBI" id="CHEBI:15378"/>
        <dbReference type="ChEBI" id="CHEBI:15740"/>
        <dbReference type="ChEBI" id="CHEBI:17245"/>
        <dbReference type="ChEBI" id="CHEBI:17319"/>
        <dbReference type="ChEBI" id="CHEBI:57844"/>
        <dbReference type="ChEBI" id="CHEBI:58354"/>
        <dbReference type="ChEBI" id="CHEBI:59789"/>
        <dbReference type="ChEBI" id="CHEBI:137981"/>
        <dbReference type="EC" id="4.1.99.17"/>
    </reaction>
</comment>
<dbReference type="InterPro" id="IPR037509">
    <property type="entry name" value="ThiC"/>
</dbReference>
<comment type="caution">
    <text evidence="15">The sequence shown here is derived from an EMBL/GenBank/DDBJ whole genome shotgun (WGS) entry which is preliminary data.</text>
</comment>
<protein>
    <recommendedName>
        <fullName evidence="13">Phosphomethylpyrimidine synthase</fullName>
        <ecNumber evidence="13">4.1.99.17</ecNumber>
    </recommendedName>
    <alternativeName>
        <fullName evidence="13">Hydroxymethylpyrimidine phosphate synthase</fullName>
        <shortName evidence="13">HMP-P synthase</shortName>
        <shortName evidence="13">HMP-phosphate synthase</shortName>
        <shortName evidence="13">HMPP synthase</shortName>
    </alternativeName>
    <alternativeName>
        <fullName evidence="13">Thiamine biosynthesis protein ThiC</fullName>
    </alternativeName>
</protein>
<feature type="binding site" evidence="13">
    <location>
        <position position="460"/>
    </location>
    <ligand>
        <name>substrate</name>
    </ligand>
</feature>
<comment type="pathway">
    <text evidence="2 13">Cofactor biosynthesis; thiamine diphosphate biosynthesis.</text>
</comment>
<accession>A0A5U0MYW6</accession>
<organism evidence="15">
    <name type="scientific">Salmonella enterica</name>
    <name type="common">Salmonella choleraesuis</name>
    <dbReference type="NCBI Taxonomy" id="28901"/>
    <lineage>
        <taxon>Bacteria</taxon>
        <taxon>Pseudomonadati</taxon>
        <taxon>Pseudomonadota</taxon>
        <taxon>Gammaproteobacteria</taxon>
        <taxon>Enterobacterales</taxon>
        <taxon>Enterobacteriaceae</taxon>
        <taxon>Salmonella</taxon>
    </lineage>
</organism>
<evidence type="ECO:0000256" key="4">
    <source>
        <dbReference type="ARBA" id="ARBA00022691"/>
    </source>
</evidence>
<dbReference type="EMBL" id="AAGINY010000043">
    <property type="protein sequence ID" value="EBO4494110.1"/>
    <property type="molecule type" value="Genomic_DNA"/>
</dbReference>
<evidence type="ECO:0000256" key="9">
    <source>
        <dbReference type="ARBA" id="ARBA00023014"/>
    </source>
</evidence>
<gene>
    <name evidence="13" type="primary">thiC</name>
    <name evidence="15" type="ORF">DM504_21560</name>
</gene>
<dbReference type="Pfam" id="PF13667">
    <property type="entry name" value="ThiC-associated"/>
    <property type="match status" value="1"/>
</dbReference>
<keyword evidence="10 13" id="KW-0456">Lyase</keyword>
<feature type="binding site" evidence="13">
    <location>
        <position position="297"/>
    </location>
    <ligand>
        <name>substrate</name>
    </ligand>
</feature>
<keyword evidence="6 13" id="KW-0862">Zinc</keyword>
<dbReference type="GO" id="GO:0051539">
    <property type="term" value="F:4 iron, 4 sulfur cluster binding"/>
    <property type="evidence" value="ECO:0007669"/>
    <property type="project" value="UniProtKB-KW"/>
</dbReference>
<dbReference type="SFLD" id="SFLDG01114">
    <property type="entry name" value="phosphomethylpyrimidine_syntha"/>
    <property type="match status" value="1"/>
</dbReference>
<feature type="binding site" evidence="13">
    <location>
        <begin position="353"/>
        <end position="355"/>
    </location>
    <ligand>
        <name>substrate</name>
    </ligand>
</feature>
<evidence type="ECO:0000256" key="1">
    <source>
        <dbReference type="ARBA" id="ARBA00003175"/>
    </source>
</evidence>
<dbReference type="AlphaFoldDB" id="A0A5U0MYW6"/>
<feature type="binding site" evidence="13">
    <location>
        <position position="589"/>
    </location>
    <ligand>
        <name>[4Fe-4S] cluster</name>
        <dbReference type="ChEBI" id="CHEBI:49883"/>
        <note>4Fe-4S-S-AdoMet</note>
    </ligand>
</feature>
<dbReference type="Gene3D" id="3.20.20.540">
    <property type="entry name" value="Radical SAM ThiC family, central domain"/>
    <property type="match status" value="1"/>
</dbReference>
<reference evidence="15" key="1">
    <citation type="submission" date="2018-06" db="EMBL/GenBank/DDBJ databases">
        <authorList>
            <consortium name="PulseNet: The National Subtyping Network for Foodborne Disease Surveillance"/>
            <person name="Tarr C.L."/>
            <person name="Trees E."/>
            <person name="Katz L.S."/>
            <person name="Carleton-Romer H.A."/>
            <person name="Stroika S."/>
            <person name="Kucerova Z."/>
            <person name="Roache K.F."/>
            <person name="Sabol A.L."/>
            <person name="Besser J."/>
            <person name="Gerner-Smidt P."/>
        </authorList>
    </citation>
    <scope>NUCLEOTIDE SEQUENCE</scope>
    <source>
        <strain evidence="15">PNUSAS042222</strain>
    </source>
</reference>
<name>A0A5U0MYW6_SALER</name>
<feature type="binding site" evidence="13">
    <location>
        <position position="437"/>
    </location>
    <ligand>
        <name>Zn(2+)</name>
        <dbReference type="ChEBI" id="CHEBI:29105"/>
    </ligand>
</feature>
<evidence type="ECO:0000256" key="7">
    <source>
        <dbReference type="ARBA" id="ARBA00022977"/>
    </source>
</evidence>
<dbReference type="FunFam" id="3.20.20.540:FF:000001">
    <property type="entry name" value="Phosphomethylpyrimidine synthase"/>
    <property type="match status" value="1"/>
</dbReference>
<keyword evidence="4 13" id="KW-0949">S-adenosyl-L-methionine</keyword>
<dbReference type="NCBIfam" id="TIGR00190">
    <property type="entry name" value="thiC"/>
    <property type="match status" value="1"/>
</dbReference>
<evidence type="ECO:0000259" key="14">
    <source>
        <dbReference type="Pfam" id="PF13667"/>
    </source>
</evidence>
<evidence type="ECO:0000256" key="12">
    <source>
        <dbReference type="ARBA" id="ARBA00061546"/>
    </source>
</evidence>
<feature type="binding site" evidence="13">
    <location>
        <position position="501"/>
    </location>
    <ligand>
        <name>Zn(2+)</name>
        <dbReference type="ChEBI" id="CHEBI:29105"/>
    </ligand>
</feature>
<dbReference type="PANTHER" id="PTHR30557">
    <property type="entry name" value="THIAMINE BIOSYNTHESIS PROTEIN THIC"/>
    <property type="match status" value="1"/>
</dbReference>
<evidence type="ECO:0000256" key="3">
    <source>
        <dbReference type="ARBA" id="ARBA00022485"/>
    </source>
</evidence>
<evidence type="ECO:0000256" key="10">
    <source>
        <dbReference type="ARBA" id="ARBA00023239"/>
    </source>
</evidence>
<evidence type="ECO:0000256" key="13">
    <source>
        <dbReference type="HAMAP-Rule" id="MF_00089"/>
    </source>
</evidence>
<dbReference type="Gene3D" id="6.10.250.620">
    <property type="match status" value="1"/>
</dbReference>
<proteinExistence type="inferred from homology"/>
<dbReference type="EC" id="4.1.99.17" evidence="13"/>
<dbReference type="UniPathway" id="UPA00060"/>
<dbReference type="GO" id="GO:0008270">
    <property type="term" value="F:zinc ion binding"/>
    <property type="evidence" value="ECO:0007669"/>
    <property type="project" value="UniProtKB-UniRule"/>
</dbReference>
<dbReference type="InterPro" id="IPR038521">
    <property type="entry name" value="ThiC/Bza_core_dom"/>
</dbReference>
<keyword evidence="7 13" id="KW-0784">Thiamine biosynthesis</keyword>
<keyword evidence="5 13" id="KW-0479">Metal-binding</keyword>
<keyword evidence="8 13" id="KW-0408">Iron</keyword>
<sequence>MSTTTLTRREQRAKAQHFIDTLEGTAFPNSKRIYVTGSQHDIRVPMREIQLSPTLISGTKDHPQYEENEAIPVYDTSGPYGDPDVAINVQQGLAKLRQPWIEARADVETLSDRSSAYTRERLTDEGLDALRFTGLLTPKRAKAGHCVTQLHYARQGIVTPEMEFIAIRENMGRERIRSEILRHQHPGESFGARLPENITPEFVRDEVAAGRAIIPANINHPESEPMIIGRNFLVKVNANIGNSAMTSSIEEEVEKLVWATRWGADTVMDLSTGRYIHETREWILRNSPVPIGTVPIYQALEKVNGIAEDLTWEAFRDTLLEQAEQGVDYFTIHAGVLLRYVPMTAKRLTGIVSRGGSIMAKWCLSHHKENFLFEHFREICEICAAYDVSLSLGDGLRPGSIQDANDEAQFSELHTLGELTKIAWEYDVQVMIEGPGHVPMHMIQRNMTEELEHCHEAPFYTLGPLTTDIAPGYDHFTSGIGAAMIGWFGCAMLCYVTPKEHLGLPNKEDVKQGLITYKIAAHAADLAKGHPGAQIRDNAMSKARFEFRWEDQFNLALDPFTARAWHDETLPQESGKVAHFCSMCGPKFCSMKISQEVRDYAAAQTIEVGMADMSENFRAKGGEIYLKREEV</sequence>
<dbReference type="InterPro" id="IPR002817">
    <property type="entry name" value="ThiC/BzaA/B"/>
</dbReference>
<dbReference type="HAMAP" id="MF_00089">
    <property type="entry name" value="ThiC"/>
    <property type="match status" value="1"/>
</dbReference>
<keyword evidence="9 13" id="KW-0411">Iron-sulfur</keyword>
<dbReference type="GO" id="GO:0009228">
    <property type="term" value="P:thiamine biosynthetic process"/>
    <property type="evidence" value="ECO:0007669"/>
    <property type="project" value="UniProtKB-UniRule"/>
</dbReference>
<dbReference type="InterPro" id="IPR025747">
    <property type="entry name" value="ThiC-associated_dom"/>
</dbReference>
<dbReference type="NCBIfam" id="NF009895">
    <property type="entry name" value="PRK13352.1"/>
    <property type="match status" value="1"/>
</dbReference>
<dbReference type="SFLD" id="SFLDF00407">
    <property type="entry name" value="phosphomethylpyrimidine_syntha"/>
    <property type="match status" value="1"/>
</dbReference>
<dbReference type="GO" id="GO:0005829">
    <property type="term" value="C:cytosol"/>
    <property type="evidence" value="ECO:0007669"/>
    <property type="project" value="TreeGrafter"/>
</dbReference>
<evidence type="ECO:0000256" key="5">
    <source>
        <dbReference type="ARBA" id="ARBA00022723"/>
    </source>
</evidence>
<keyword evidence="3 13" id="KW-0004">4Fe-4S</keyword>
<dbReference type="Pfam" id="PF01964">
    <property type="entry name" value="ThiC_Rad_SAM"/>
    <property type="match status" value="1"/>
</dbReference>